<name>A0A8C4LRQ5_EQUAS</name>
<sequence length="62" mass="6801">MAAPSEESAIAAGVEIFLGPVVRSPEGTPQKIRILTILLLSHGLIPDFETVFRTVFFCSQWI</sequence>
<proteinExistence type="predicted"/>
<dbReference type="AlphaFoldDB" id="A0A8C4LRQ5"/>
<protein>
    <submittedName>
        <fullName evidence="1">Uncharacterized protein</fullName>
    </submittedName>
</protein>
<organism evidence="1">
    <name type="scientific">Equus asinus asinus</name>
    <dbReference type="NCBI Taxonomy" id="83772"/>
    <lineage>
        <taxon>Eukaryota</taxon>
        <taxon>Metazoa</taxon>
        <taxon>Chordata</taxon>
        <taxon>Craniata</taxon>
        <taxon>Vertebrata</taxon>
        <taxon>Euteleostomi</taxon>
        <taxon>Mammalia</taxon>
        <taxon>Eutheria</taxon>
        <taxon>Laurasiatheria</taxon>
        <taxon>Perissodactyla</taxon>
        <taxon>Equidae</taxon>
        <taxon>Equus</taxon>
    </lineage>
</organism>
<evidence type="ECO:0000313" key="1">
    <source>
        <dbReference type="Ensembl" id="ENSEASP00005012597.1"/>
    </source>
</evidence>
<dbReference type="Ensembl" id="ENSEAST00005013684.1">
    <property type="protein sequence ID" value="ENSEASP00005012597.1"/>
    <property type="gene ID" value="ENSEASG00005008792.1"/>
</dbReference>
<reference evidence="1" key="1">
    <citation type="submission" date="2023-03" db="UniProtKB">
        <authorList>
            <consortium name="Ensembl"/>
        </authorList>
    </citation>
    <scope>IDENTIFICATION</scope>
</reference>
<accession>A0A8C4LRQ5</accession>